<dbReference type="Gene3D" id="1.10.510.10">
    <property type="entry name" value="Transferase(Phosphotransferase) domain 1"/>
    <property type="match status" value="1"/>
</dbReference>
<dbReference type="EMBL" id="CAJNOK010033593">
    <property type="protein sequence ID" value="CAF1496049.1"/>
    <property type="molecule type" value="Genomic_DNA"/>
</dbReference>
<dbReference type="Pfam" id="PF07714">
    <property type="entry name" value="PK_Tyr_Ser-Thr"/>
    <property type="match status" value="1"/>
</dbReference>
<feature type="region of interest" description="Disordered" evidence="2">
    <location>
        <begin position="453"/>
        <end position="472"/>
    </location>
</feature>
<proteinExistence type="inferred from homology"/>
<dbReference type="InterPro" id="IPR011009">
    <property type="entry name" value="Kinase-like_dom_sf"/>
</dbReference>
<comment type="similarity">
    <text evidence="1">Belongs to the protein kinase superfamily.</text>
</comment>
<dbReference type="Gene3D" id="1.25.10.10">
    <property type="entry name" value="Leucine-rich Repeat Variant"/>
    <property type="match status" value="1"/>
</dbReference>
<gene>
    <name evidence="4" type="ORF">OVA965_LOCUS36725</name>
    <name evidence="5" type="ORF">TMI583_LOCUS37753</name>
</gene>
<dbReference type="GO" id="GO:0004672">
    <property type="term" value="F:protein kinase activity"/>
    <property type="evidence" value="ECO:0007669"/>
    <property type="project" value="InterPro"/>
</dbReference>
<dbReference type="GO" id="GO:0005524">
    <property type="term" value="F:ATP binding"/>
    <property type="evidence" value="ECO:0007669"/>
    <property type="project" value="InterPro"/>
</dbReference>
<dbReference type="InterPro" id="IPR051177">
    <property type="entry name" value="CIK-Related_Protein"/>
</dbReference>
<organism evidence="4 6">
    <name type="scientific">Didymodactylos carnosus</name>
    <dbReference type="NCBI Taxonomy" id="1234261"/>
    <lineage>
        <taxon>Eukaryota</taxon>
        <taxon>Metazoa</taxon>
        <taxon>Spiralia</taxon>
        <taxon>Gnathifera</taxon>
        <taxon>Rotifera</taxon>
        <taxon>Eurotatoria</taxon>
        <taxon>Bdelloidea</taxon>
        <taxon>Philodinida</taxon>
        <taxon>Philodinidae</taxon>
        <taxon>Didymodactylos</taxon>
    </lineage>
</organism>
<sequence>MAPEYVLTRSYDTQADMFSLGVLIYAIYNRGRTLNDCHDNYSNFRKMVDDLKLLNTTKLSNIPLEVREHVKMLLNPKPELRPDASQFVPFFDEVGVKTLEYLDSLFQVDNLQRSMFYKSLPQVIEKLPMRVNLQRIASALELEFVNPDMVPFVLPNMFLIAEKATNEEYQKYIFPKLKQVFKIQRPVQGSATSGSVMQVLLVLMRNMNLMLTKTPPEDIKQHILPVVYNALDAESVQVQELCLAIIPSFAHLIDLQAMKYSILPRIKTICYNTITLSVRVNSLICLGKLVETLDKWIIIDEVLPLLQSIPSREPAVLMAILGIIKVAMTSTKAGNLPREVLATKIVPFLVPMSIETSLSLNQFNAFMITIKEMLQTIEVEQRKKLEQLSSQTANAPIIPIGVAVTNNNEQTSNKSSSMALTLEQKERIMRENDQSTRLKTQPELVAEKKNISPSKNMPLMSMTPLTSSTTSSSITKDLTSTLFDSNISNLSSSSSTSSMKPSAFPMTMTTSQTLPYMQPFSTSSHPPVLTPGIRPMIPQQQSVPREKRPHFSTTSANSMDLTSSLMNN</sequence>
<dbReference type="InterPro" id="IPR016024">
    <property type="entry name" value="ARM-type_fold"/>
</dbReference>
<evidence type="ECO:0000313" key="6">
    <source>
        <dbReference type="Proteomes" id="UP000677228"/>
    </source>
</evidence>
<dbReference type="Proteomes" id="UP000677228">
    <property type="component" value="Unassembled WGS sequence"/>
</dbReference>
<evidence type="ECO:0000313" key="4">
    <source>
        <dbReference type="EMBL" id="CAF1496049.1"/>
    </source>
</evidence>
<reference evidence="4" key="1">
    <citation type="submission" date="2021-02" db="EMBL/GenBank/DDBJ databases">
        <authorList>
            <person name="Nowell W R."/>
        </authorList>
    </citation>
    <scope>NUCLEOTIDE SEQUENCE</scope>
</reference>
<dbReference type="PROSITE" id="PS50011">
    <property type="entry name" value="PROTEIN_KINASE_DOM"/>
    <property type="match status" value="1"/>
</dbReference>
<evidence type="ECO:0000259" key="3">
    <source>
        <dbReference type="PROSITE" id="PS50011"/>
    </source>
</evidence>
<dbReference type="SUPFAM" id="SSF48371">
    <property type="entry name" value="ARM repeat"/>
    <property type="match status" value="1"/>
</dbReference>
<evidence type="ECO:0000256" key="1">
    <source>
        <dbReference type="ARBA" id="ARBA00038349"/>
    </source>
</evidence>
<evidence type="ECO:0000256" key="2">
    <source>
        <dbReference type="SAM" id="MobiDB-lite"/>
    </source>
</evidence>
<feature type="non-terminal residue" evidence="4">
    <location>
        <position position="1"/>
    </location>
</feature>
<feature type="compositionally biased region" description="Low complexity" evidence="2">
    <location>
        <begin position="459"/>
        <end position="472"/>
    </location>
</feature>
<dbReference type="PANTHER" id="PTHR12984">
    <property type="entry name" value="SCY1-RELATED S/T PROTEIN KINASE-LIKE"/>
    <property type="match status" value="1"/>
</dbReference>
<feature type="region of interest" description="Disordered" evidence="2">
    <location>
        <begin position="540"/>
        <end position="568"/>
    </location>
</feature>
<dbReference type="InterPro" id="IPR001245">
    <property type="entry name" value="Ser-Thr/Tyr_kinase_cat_dom"/>
</dbReference>
<dbReference type="EMBL" id="CAJOBA010055580">
    <property type="protein sequence ID" value="CAF4285004.1"/>
    <property type="molecule type" value="Genomic_DNA"/>
</dbReference>
<dbReference type="InterPro" id="IPR011989">
    <property type="entry name" value="ARM-like"/>
</dbReference>
<dbReference type="Proteomes" id="UP000682733">
    <property type="component" value="Unassembled WGS sequence"/>
</dbReference>
<accession>A0A8S2FKQ5</accession>
<dbReference type="AlphaFoldDB" id="A0A8S2FKQ5"/>
<comment type="caution">
    <text evidence="4">The sequence shown here is derived from an EMBL/GenBank/DDBJ whole genome shotgun (WGS) entry which is preliminary data.</text>
</comment>
<feature type="compositionally biased region" description="Polar residues" evidence="2">
    <location>
        <begin position="551"/>
        <end position="568"/>
    </location>
</feature>
<evidence type="ECO:0000313" key="5">
    <source>
        <dbReference type="EMBL" id="CAF4285004.1"/>
    </source>
</evidence>
<dbReference type="SUPFAM" id="SSF56112">
    <property type="entry name" value="Protein kinase-like (PK-like)"/>
    <property type="match status" value="1"/>
</dbReference>
<protein>
    <recommendedName>
        <fullName evidence="3">Protein kinase domain-containing protein</fullName>
    </recommendedName>
</protein>
<dbReference type="InterPro" id="IPR000719">
    <property type="entry name" value="Prot_kinase_dom"/>
</dbReference>
<feature type="domain" description="Protein kinase" evidence="3">
    <location>
        <begin position="1"/>
        <end position="91"/>
    </location>
</feature>
<name>A0A8S2FKQ5_9BILA</name>
<dbReference type="PANTHER" id="PTHR12984:SF6">
    <property type="entry name" value="SCY1-LIKE PROTEIN 2"/>
    <property type="match status" value="1"/>
</dbReference>